<proteinExistence type="predicted"/>
<dbReference type="HOGENOM" id="CLU_745843_0_0_12"/>
<protein>
    <submittedName>
        <fullName evidence="2">Putative lipoprotein</fullName>
    </submittedName>
</protein>
<dbReference type="eggNOG" id="COG1357">
    <property type="taxonomic scope" value="Bacteria"/>
</dbReference>
<dbReference type="KEGG" id="taz:TREAZ_1259"/>
<feature type="chain" id="PRO_5003335653" evidence="1">
    <location>
        <begin position="29"/>
        <end position="371"/>
    </location>
</feature>
<sequence>MNILKKMVSLPFLVFMLIGCGSSPKAVASGEGKFLDAAIQEAAVKMQNNLPAGTKVALVSFASTSPQLSEYVISRLEAALVDGKKLIVVDRANLDRIREEQGFQLSGEVSDESAKAIGQLLGAGAIVTGTFTDLGDVYSLTLKAINMETATVAVSYPADIARSTRIQTMLASGGGAAGNASGAAGKTQAPAAPEPPLYKIGDTGPAGGIIFYVKGNNADGWRYLEAAPASTELRDLKWADSNGEVKNTDIGIGSGKQNTKAVIDRFLATGESFRAAQRCDALESGGYDDWYLPSKTELSLMYAYLKEAGIGGFKEDWYWSSSEGDNKGVWTQNFGDGTQRGNGAETYDLYAQYNNPGYKVHSHYVRAIRQF</sequence>
<evidence type="ECO:0000256" key="1">
    <source>
        <dbReference type="SAM" id="SignalP"/>
    </source>
</evidence>
<keyword evidence="2" id="KW-0449">Lipoprotein</keyword>
<dbReference type="STRING" id="545695.TREAZ_1259"/>
<dbReference type="EMBL" id="CP001841">
    <property type="protein sequence ID" value="AEF82597.1"/>
    <property type="molecule type" value="Genomic_DNA"/>
</dbReference>
<organism evidence="2 3">
    <name type="scientific">Leadbettera azotonutricia (strain ATCC BAA-888 / DSM 13862 / ZAS-9)</name>
    <name type="common">Treponema azotonutricium</name>
    <dbReference type="NCBI Taxonomy" id="545695"/>
    <lineage>
        <taxon>Bacteria</taxon>
        <taxon>Pseudomonadati</taxon>
        <taxon>Spirochaetota</taxon>
        <taxon>Spirochaetia</taxon>
        <taxon>Spirochaetales</taxon>
        <taxon>Breznakiellaceae</taxon>
        <taxon>Leadbettera</taxon>
    </lineage>
</organism>
<dbReference type="OrthoDB" id="357088at2"/>
<evidence type="ECO:0000313" key="3">
    <source>
        <dbReference type="Proteomes" id="UP000009222"/>
    </source>
</evidence>
<keyword evidence="1" id="KW-0732">Signal</keyword>
<dbReference type="InParanoid" id="F5Y6L2"/>
<dbReference type="RefSeq" id="WP_015710736.1">
    <property type="nucleotide sequence ID" value="NC_015577.1"/>
</dbReference>
<dbReference type="Proteomes" id="UP000009222">
    <property type="component" value="Chromosome"/>
</dbReference>
<evidence type="ECO:0000313" key="2">
    <source>
        <dbReference type="EMBL" id="AEF82597.1"/>
    </source>
</evidence>
<keyword evidence="3" id="KW-1185">Reference proteome</keyword>
<reference evidence="2 3" key="2">
    <citation type="journal article" date="2011" name="ISME J.">
        <title>RNA-seq reveals cooperative metabolic interactions between two termite-gut spirochete species in co-culture.</title>
        <authorList>
            <person name="Rosenthal A.Z."/>
            <person name="Matson E.G."/>
            <person name="Eldar A."/>
            <person name="Leadbetter J.R."/>
        </authorList>
    </citation>
    <scope>NUCLEOTIDE SEQUENCE [LARGE SCALE GENOMIC DNA]</scope>
    <source>
        <strain evidence="3">ATCC BAA-888 / DSM 13862 / ZAS-9</strain>
    </source>
</reference>
<accession>F5Y6L2</accession>
<dbReference type="AlphaFoldDB" id="F5Y6L2"/>
<dbReference type="InterPro" id="IPR005534">
    <property type="entry name" value="Curli_assmbl/transp-comp_CsgG"/>
</dbReference>
<reference evidence="3" key="1">
    <citation type="submission" date="2009-12" db="EMBL/GenBank/DDBJ databases">
        <title>Complete sequence of Treponema azotonutricium strain ZAS-9.</title>
        <authorList>
            <person name="Tetu S.G."/>
            <person name="Matson E."/>
            <person name="Ren Q."/>
            <person name="Seshadri R."/>
            <person name="Elbourne L."/>
            <person name="Hassan K.A."/>
            <person name="Durkin A."/>
            <person name="Radune D."/>
            <person name="Mohamoud Y."/>
            <person name="Shay R."/>
            <person name="Jin S."/>
            <person name="Zhang X."/>
            <person name="Lucey K."/>
            <person name="Ballor N.R."/>
            <person name="Ottesen E."/>
            <person name="Rosenthal R."/>
            <person name="Allen A."/>
            <person name="Leadbetter J.R."/>
            <person name="Paulsen I.T."/>
        </authorList>
    </citation>
    <scope>NUCLEOTIDE SEQUENCE [LARGE SCALE GENOMIC DNA]</scope>
    <source>
        <strain evidence="3">ATCC BAA-888 / DSM 13862 / ZAS-9</strain>
    </source>
</reference>
<dbReference type="Pfam" id="PF03783">
    <property type="entry name" value="CsgG"/>
    <property type="match status" value="1"/>
</dbReference>
<dbReference type="Gene3D" id="3.40.50.10610">
    <property type="entry name" value="ABC-type transport auxiliary lipoprotein component"/>
    <property type="match status" value="1"/>
</dbReference>
<name>F5Y6L2_LEAAZ</name>
<gene>
    <name evidence="2" type="ordered locus">TREAZ_1259</name>
</gene>
<dbReference type="GO" id="GO:0030288">
    <property type="term" value="C:outer membrane-bounded periplasmic space"/>
    <property type="evidence" value="ECO:0007669"/>
    <property type="project" value="InterPro"/>
</dbReference>
<dbReference type="PROSITE" id="PS51257">
    <property type="entry name" value="PROKAR_LIPOPROTEIN"/>
    <property type="match status" value="1"/>
</dbReference>
<feature type="signal peptide" evidence="1">
    <location>
        <begin position="1"/>
        <end position="28"/>
    </location>
</feature>